<proteinExistence type="inferred from homology"/>
<comment type="similarity">
    <text evidence="2 4">Belongs to the pyridoxal phosphate-binding protein YggS/PROSC family.</text>
</comment>
<dbReference type="PIRSF" id="PIRSF004848">
    <property type="entry name" value="YBL036c_PLPDEIII"/>
    <property type="match status" value="1"/>
</dbReference>
<dbReference type="FunFam" id="3.20.20.10:FF:000018">
    <property type="entry name" value="Pyridoxal phosphate homeostasis protein"/>
    <property type="match status" value="1"/>
</dbReference>
<dbReference type="NCBIfam" id="TIGR00044">
    <property type="entry name" value="YggS family pyridoxal phosphate-dependent enzyme"/>
    <property type="match status" value="1"/>
</dbReference>
<dbReference type="Gene3D" id="3.20.20.10">
    <property type="entry name" value="Alanine racemase"/>
    <property type="match status" value="1"/>
</dbReference>
<dbReference type="PATRIC" id="fig|1703771.3.peg.1225"/>
<reference evidence="6 7" key="1">
    <citation type="journal article" date="2015" name="Microbiome">
        <title>Genomic resolution of linkages in carbon, nitrogen, and sulfur cycling among widespread estuary sediment bacteria.</title>
        <authorList>
            <person name="Baker B.J."/>
            <person name="Lazar C.S."/>
            <person name="Teske A.P."/>
            <person name="Dick G.J."/>
        </authorList>
    </citation>
    <scope>NUCLEOTIDE SEQUENCE [LARGE SCALE GENOMIC DNA]</scope>
    <source>
        <strain evidence="6">DG_26</strain>
    </source>
</reference>
<feature type="modified residue" description="N6-(pyridoxal phosphate)lysine" evidence="2 3">
    <location>
        <position position="36"/>
    </location>
</feature>
<comment type="cofactor">
    <cofactor evidence="3">
        <name>pyridoxal 5'-phosphate</name>
        <dbReference type="ChEBI" id="CHEBI:597326"/>
    </cofactor>
</comment>
<name>A0A0S7WMC1_UNCT6</name>
<dbReference type="InterPro" id="IPR001608">
    <property type="entry name" value="Ala_racemase_N"/>
</dbReference>
<dbReference type="CDD" id="cd00635">
    <property type="entry name" value="PLPDE_III_YBL036c_like"/>
    <property type="match status" value="1"/>
</dbReference>
<dbReference type="AlphaFoldDB" id="A0A0S7WMC1"/>
<dbReference type="InterPro" id="IPR011078">
    <property type="entry name" value="PyrdxlP_homeostasis"/>
</dbReference>
<comment type="caution">
    <text evidence="6">The sequence shown here is derived from an EMBL/GenBank/DDBJ whole genome shotgun (WGS) entry which is preliminary data.</text>
</comment>
<dbReference type="SUPFAM" id="SSF51419">
    <property type="entry name" value="PLP-binding barrel"/>
    <property type="match status" value="1"/>
</dbReference>
<evidence type="ECO:0000256" key="1">
    <source>
        <dbReference type="ARBA" id="ARBA00022898"/>
    </source>
</evidence>
<gene>
    <name evidence="6" type="ORF">AMJ40_00395</name>
</gene>
<feature type="domain" description="Alanine racemase N-terminal" evidence="5">
    <location>
        <begin position="38"/>
        <end position="226"/>
    </location>
</feature>
<dbReference type="GO" id="GO:0030170">
    <property type="term" value="F:pyridoxal phosphate binding"/>
    <property type="evidence" value="ECO:0007669"/>
    <property type="project" value="UniProtKB-UniRule"/>
</dbReference>
<evidence type="ECO:0000256" key="4">
    <source>
        <dbReference type="RuleBase" id="RU004514"/>
    </source>
</evidence>
<evidence type="ECO:0000256" key="3">
    <source>
        <dbReference type="PIRSR" id="PIRSR004848-1"/>
    </source>
</evidence>
<evidence type="ECO:0000259" key="5">
    <source>
        <dbReference type="Pfam" id="PF01168"/>
    </source>
</evidence>
<sequence length="228" mass="25518">MGNVAGNLRIIQEQMEHAARRAGRDPSEITLVAATKDVPPELIEEAIAAGVEIIGENRVQEALKKHKVIGDSVHWHMIGHLQRNKVEKALEIFELIQSVDSYRLADEVNKRAQRTGKAIDVLIEVNTSWEETKFGVRPEDLIGFLQSVTRMQGLNVRGLMTIGVFSPHPGIIRPSFARLRELKEEIERKGIGEIEFLSMGMTSDFEIAIEEGSNMVRIGTGIFGARRR</sequence>
<dbReference type="InterPro" id="IPR029066">
    <property type="entry name" value="PLP-binding_barrel"/>
</dbReference>
<protein>
    <recommendedName>
        <fullName evidence="2">Pyridoxal phosphate homeostasis protein</fullName>
        <shortName evidence="2">PLP homeostasis protein</shortName>
    </recommendedName>
</protein>
<dbReference type="Pfam" id="PF01168">
    <property type="entry name" value="Ala_racemase_N"/>
    <property type="match status" value="1"/>
</dbReference>
<dbReference type="PANTHER" id="PTHR10146">
    <property type="entry name" value="PROLINE SYNTHETASE CO-TRANSCRIBED BACTERIAL HOMOLOG PROTEIN"/>
    <property type="match status" value="1"/>
</dbReference>
<dbReference type="EMBL" id="LIZT01000003">
    <property type="protein sequence ID" value="KPJ51300.1"/>
    <property type="molecule type" value="Genomic_DNA"/>
</dbReference>
<dbReference type="HAMAP" id="MF_02087">
    <property type="entry name" value="PLP_homeostasis"/>
    <property type="match status" value="1"/>
</dbReference>
<dbReference type="PANTHER" id="PTHR10146:SF14">
    <property type="entry name" value="PYRIDOXAL PHOSPHATE HOMEOSTASIS PROTEIN"/>
    <property type="match status" value="1"/>
</dbReference>
<organism evidence="6 7">
    <name type="scientific">candidate division TA06 bacterium DG_26</name>
    <dbReference type="NCBI Taxonomy" id="1703771"/>
    <lineage>
        <taxon>Bacteria</taxon>
        <taxon>Bacteria division TA06</taxon>
    </lineage>
</organism>
<comment type="function">
    <text evidence="2">Pyridoxal 5'-phosphate (PLP)-binding protein, which is involved in PLP homeostasis.</text>
</comment>
<evidence type="ECO:0000313" key="6">
    <source>
        <dbReference type="EMBL" id="KPJ51300.1"/>
    </source>
</evidence>
<dbReference type="Proteomes" id="UP000051124">
    <property type="component" value="Unassembled WGS sequence"/>
</dbReference>
<evidence type="ECO:0000313" key="7">
    <source>
        <dbReference type="Proteomes" id="UP000051124"/>
    </source>
</evidence>
<evidence type="ECO:0000256" key="2">
    <source>
        <dbReference type="HAMAP-Rule" id="MF_02087"/>
    </source>
</evidence>
<keyword evidence="1 2" id="KW-0663">Pyridoxal phosphate</keyword>
<accession>A0A0S7WMC1</accession>